<reference evidence="29" key="8">
    <citation type="submission" date="2021-05" db="EMBL/GenBank/DDBJ databases">
        <title>Whole genome PacBio Sequel sequence of Salmonella enterica subsp. enterica.</title>
        <authorList>
            <person name="Hoffmann M."/>
            <person name="Balkey M."/>
            <person name="Luo Y."/>
        </authorList>
    </citation>
    <scope>NUCLEOTIDE SEQUENCE</scope>
    <source>
        <plasmid evidence="29">pCFSAN008081</plasmid>
    </source>
</reference>
<evidence type="ECO:0000313" key="4">
    <source>
        <dbReference type="EMBL" id="HAB4751826.1"/>
    </source>
</evidence>
<dbReference type="EMBL" id="CP051277">
    <property type="protein sequence ID" value="QJC07881.1"/>
    <property type="molecule type" value="Genomic_DNA"/>
</dbReference>
<dbReference type="EMBL" id="DAAMFM010000023">
    <property type="protein sequence ID" value="HAC6485023.1"/>
    <property type="molecule type" value="Genomic_DNA"/>
</dbReference>
<organism evidence="12">
    <name type="scientific">Salmonella typhimurium</name>
    <dbReference type="NCBI Taxonomy" id="90371"/>
    <lineage>
        <taxon>Bacteria</taxon>
        <taxon>Pseudomonadati</taxon>
        <taxon>Pseudomonadota</taxon>
        <taxon>Gammaproteobacteria</taxon>
        <taxon>Enterobacterales</taxon>
        <taxon>Enterobacteriaceae</taxon>
        <taxon>Salmonella</taxon>
    </lineage>
</organism>
<geneLocation type="plasmid" evidence="26">
    <name>pST87-92921</name>
</geneLocation>
<geneLocation type="plasmid" evidence="28">
    <name>psLT</name>
</geneLocation>
<evidence type="ECO:0000313" key="20">
    <source>
        <dbReference type="EMBL" id="HAG7065398.1"/>
    </source>
</evidence>
<evidence type="ECO:0000313" key="5">
    <source>
        <dbReference type="EMBL" id="HAB5007131.1"/>
    </source>
</evidence>
<reference evidence="29" key="1">
    <citation type="submission" date="2016-09" db="EMBL/GenBank/DDBJ databases">
        <authorList>
            <person name="Grant A."/>
        </authorList>
    </citation>
    <scope>NUCLEOTIDE SEQUENCE</scope>
    <source>
        <plasmid evidence="29">pCFSAN008081</plasmid>
    </source>
</reference>
<dbReference type="EMBL" id="DAAGVQ010000031">
    <property type="protein sequence ID" value="HAB4751826.1"/>
    <property type="molecule type" value="Genomic_DNA"/>
</dbReference>
<dbReference type="EMBL" id="CP028200">
    <property type="protein sequence ID" value="QWC83680.1"/>
    <property type="molecule type" value="Genomic_DNA"/>
</dbReference>
<dbReference type="EMBL" id="DAAZCW010000015">
    <property type="protein sequence ID" value="HAG7056902.1"/>
    <property type="molecule type" value="Genomic_DNA"/>
</dbReference>
<feature type="region of interest" description="Disordered" evidence="1">
    <location>
        <begin position="57"/>
        <end position="95"/>
    </location>
</feature>
<dbReference type="EMBL" id="DAAGUA010000028">
    <property type="protein sequence ID" value="HAB4551796.1"/>
    <property type="molecule type" value="Genomic_DNA"/>
</dbReference>
<reference evidence="12" key="3">
    <citation type="submission" date="2019-08" db="EMBL/GenBank/DDBJ databases">
        <authorList>
            <consortium name="NCBI Pathogen Detection Project"/>
        </authorList>
    </citation>
    <scope>NUCLEOTIDE SEQUENCE</scope>
    <source>
        <strain evidence="22">265DRC</strain>
        <strain evidence="21">269DRC</strain>
        <strain evidence="23">270DRC</strain>
        <strain evidence="14">334U</strain>
        <strain evidence="13">6325U</strain>
        <strain evidence="11">A018</strain>
        <strain evidence="17">A082</strain>
        <strain evidence="18">A680</strain>
        <strain evidence="20">C2110</strain>
        <strain evidence="10">C2364</strain>
        <strain evidence="16">M1438312</strain>
        <strain evidence="19">M1553285</strain>
        <strain evidence="7">NCTR-SF475</strain>
        <strain evidence="12">Q213F1B</strain>
        <strain evidence="15">Q213F3_BM</strain>
        <strain evidence="8">S038T</strain>
        <strain evidence="3">Salmonella enterica</strain>
    </source>
</reference>
<dbReference type="EMBL" id="DAAZDA010000016">
    <property type="protein sequence ID" value="HAG6999832.1"/>
    <property type="molecule type" value="Genomic_DNA"/>
</dbReference>
<dbReference type="EMBL" id="LR881464">
    <property type="protein sequence ID" value="CAD5311204.1"/>
    <property type="molecule type" value="Genomic_DNA"/>
</dbReference>
<geneLocation type="plasmid" evidence="27">
    <name>pSLT</name>
</geneLocation>
<dbReference type="EMBL" id="DABAJA010000019">
    <property type="protein sequence ID" value="HAH1141543.1"/>
    <property type="molecule type" value="Genomic_DNA"/>
</dbReference>
<evidence type="ECO:0000313" key="25">
    <source>
        <dbReference type="EMBL" id="QJB94210.1"/>
    </source>
</evidence>
<evidence type="ECO:0000313" key="30">
    <source>
        <dbReference type="EMBL" id="QWC83680.1"/>
    </source>
</evidence>
<feature type="compositionally biased region" description="Basic and acidic residues" evidence="1">
    <location>
        <begin position="73"/>
        <end position="87"/>
    </location>
</feature>
<proteinExistence type="predicted"/>
<dbReference type="EMBL" id="DAAZDE010000025">
    <property type="protein sequence ID" value="HAG7041138.1"/>
    <property type="molecule type" value="Genomic_DNA"/>
</dbReference>
<evidence type="ECO:0000313" key="27">
    <source>
        <dbReference type="EMBL" id="QTQ02175.1"/>
    </source>
</evidence>
<reference evidence="24" key="4">
    <citation type="submission" date="2020-04" db="EMBL/GenBank/DDBJ databases">
        <title>Closed genome sequences and antimicrobial resistance profile of eight wild bird Salmonella strains obtained with MinIon and MiSeq sequencing.</title>
        <authorList>
            <person name="Naushad S."/>
            <person name="Duceppe M.-O."/>
            <person name="Dupras A.A."/>
            <person name="Gao R."/>
            <person name="Ogunremi D."/>
        </authorList>
    </citation>
    <scope>NUCLEOTIDE SEQUENCE</scope>
    <source>
        <strain evidence="24">OLF-FSR1_WB_Gull_ST-29</strain>
        <strain evidence="25">OLF-FSR1_WB_Junco_ST-35</strain>
        <strain evidence="26">OLF-FSR1_WB_Sparrow_ST-87</strain>
        <plasmid evidence="24">pST29-94038</plasmid>
        <plasmid evidence="25">pST35-99574.1A</plasmid>
        <plasmid evidence="26">pST87-92921</plasmid>
    </source>
</reference>
<accession>A0A0B7J6V0</accession>
<protein>
    <submittedName>
        <fullName evidence="12">Uncharacterized protein</fullName>
    </submittedName>
</protein>
<dbReference type="EMBL" id="DAAZCP010000014">
    <property type="protein sequence ID" value="HAG7023099.1"/>
    <property type="molecule type" value="Genomic_DNA"/>
</dbReference>
<reference evidence="2" key="5">
    <citation type="submission" date="2020-09" db="EMBL/GenBank/DDBJ databases">
        <authorList>
            <person name="Zund M."/>
        </authorList>
    </citation>
    <scope>NUCLEOTIDE SEQUENCE</scope>
    <source>
        <strain evidence="2">S.Tm LT2p22_assembled</strain>
        <plasmid evidence="2">2_Linear-</plasmid>
    </source>
</reference>
<evidence type="ECO:0000313" key="21">
    <source>
        <dbReference type="EMBL" id="HAH1112903.1"/>
    </source>
</evidence>
<dbReference type="AlphaFoldDB" id="A0A0B7J6V0"/>
<evidence type="ECO:0000313" key="8">
    <source>
        <dbReference type="EMBL" id="HAD4062497.1"/>
    </source>
</evidence>
<dbReference type="EMBL" id="DAAZDK010000008">
    <property type="protein sequence ID" value="HAG6950226.1"/>
    <property type="molecule type" value="Genomic_DNA"/>
</dbReference>
<evidence type="ECO:0000313" key="7">
    <source>
        <dbReference type="EMBL" id="HAC6485023.1"/>
    </source>
</evidence>
<evidence type="ECO:0000313" key="22">
    <source>
        <dbReference type="EMBL" id="HAH1127715.1"/>
    </source>
</evidence>
<evidence type="ECO:0000313" key="14">
    <source>
        <dbReference type="EMBL" id="HAG6999832.1"/>
    </source>
</evidence>
<dbReference type="EMBL" id="DAAZCM010000018">
    <property type="protein sequence ID" value="HAG6966984.1"/>
    <property type="molecule type" value="Genomic_DNA"/>
</dbReference>
<geneLocation type="plasmid" evidence="30">
    <name>pGMI14-001</name>
</geneLocation>
<evidence type="ECO:0000313" key="6">
    <source>
        <dbReference type="EMBL" id="HAB5290468.1"/>
    </source>
</evidence>
<dbReference type="EMBL" id="CP051281">
    <property type="protein sequence ID" value="QJB94210.1"/>
    <property type="molecule type" value="Genomic_DNA"/>
</dbReference>
<dbReference type="EMBL" id="DAAHAE010000032">
    <property type="protein sequence ID" value="HAB5290468.1"/>
    <property type="molecule type" value="Genomic_DNA"/>
</dbReference>
<dbReference type="EMBL" id="DAAOSS010000030">
    <property type="protein sequence ID" value="HAD4062497.1"/>
    <property type="molecule type" value="Genomic_DNA"/>
</dbReference>
<geneLocation type="plasmid" evidence="25">
    <name>pST35-99574.1A</name>
</geneLocation>
<evidence type="ECO:0000313" key="11">
    <source>
        <dbReference type="EMBL" id="HAG6950226.1"/>
    </source>
</evidence>
<dbReference type="EMBL" id="CP067092">
    <property type="protein sequence ID" value="QTQ02175.1"/>
    <property type="molecule type" value="Genomic_DNA"/>
</dbReference>
<dbReference type="EMBL" id="CP067398">
    <property type="protein sequence ID" value="QTQ06683.1"/>
    <property type="molecule type" value="Genomic_DNA"/>
</dbReference>
<gene>
    <name evidence="29" type="ORF">BG493_23990</name>
    <name evidence="30" type="ORF">C6650_25680</name>
    <name evidence="7" type="ORF">G0B28_22865</name>
    <name evidence="10" type="ORF">G0K88_000608</name>
    <name evidence="11" type="ORF">G0K90_000431</name>
    <name evidence="18" type="ORF">G0K94_000917</name>
    <name evidence="17" type="ORF">G0K95_001290</name>
    <name evidence="20" type="ORF">G0L02_001721</name>
    <name evidence="16" type="ORF">G0L86_002759</name>
    <name evidence="19" type="ORF">G0M06_002693</name>
    <name evidence="13" type="ORF">G0M13_002817</name>
    <name evidence="22" type="ORF">G0M18_003620</name>
    <name evidence="14" type="ORF">G0M22_002698</name>
    <name evidence="23" type="ORF">G0M25_002810</name>
    <name evidence="21" type="ORF">G0M29_002862</name>
    <name evidence="12" type="ORF">G0M46_002929</name>
    <name evidence="15" type="ORF">G0M48_002230</name>
    <name evidence="8" type="ORF">G1R52_23735</name>
    <name evidence="9" type="ORF">G3V21_004355</name>
    <name evidence="24" type="ORF">G4F88_24190</name>
    <name evidence="25" type="ORF">G4F91_23660</name>
    <name evidence="26" type="ORF">G4F92_23655</name>
    <name evidence="6" type="ORF">GB131_17355</name>
    <name evidence="4" type="ORF">GB372_13070</name>
    <name evidence="5" type="ORF">GB510_07100</name>
    <name evidence="3" type="ORF">GBZ51_19095</name>
    <name evidence="27" type="ORF">JJB80_23315</name>
    <name evidence="28" type="ORF">JJB81_23290</name>
    <name evidence="2" type="ORF">STMLT2P22_CBEKMEGD_04650</name>
</gene>
<evidence type="ECO:0000313" key="24">
    <source>
        <dbReference type="EMBL" id="QJB89710.1"/>
    </source>
</evidence>
<evidence type="ECO:0000313" key="18">
    <source>
        <dbReference type="EMBL" id="HAG7050412.1"/>
    </source>
</evidence>
<geneLocation type="plasmid" evidence="29">
    <name>pCFSAN008081</name>
</geneLocation>
<evidence type="ECO:0000313" key="29">
    <source>
        <dbReference type="EMBL" id="QVT02110.1"/>
    </source>
</evidence>
<evidence type="ECO:0000313" key="26">
    <source>
        <dbReference type="EMBL" id="QJC07881.1"/>
    </source>
</evidence>
<sequence>MAVIVTFPAGQRDRRHVKLVAGLQVVKAAGESAEPVQFFQLWDGQAVRLRHRLPLFQGIRHGPDPGEGGIPVGRERALPDPGRDVRPGRHGRRER</sequence>
<geneLocation type="plasmid" evidence="24">
    <name>pST29-94038</name>
</geneLocation>
<evidence type="ECO:0000313" key="28">
    <source>
        <dbReference type="EMBL" id="QTQ06683.1"/>
    </source>
</evidence>
<dbReference type="EMBL" id="CP051287">
    <property type="protein sequence ID" value="QJB89710.1"/>
    <property type="molecule type" value="Genomic_DNA"/>
</dbReference>
<reference evidence="30" key="7">
    <citation type="submission" date="2021-05" db="EMBL/GenBank/DDBJ databases">
        <title>Genome assemblies for Global Microbial Identifier (GMI) Proficiency Testing reference strains.</title>
        <authorList>
            <person name="Hoffmann M."/>
            <person name="Pedersen S.K."/>
            <person name="Sanchez M."/>
            <person name="Pettengill J.B."/>
            <person name="Hendriksen R.S."/>
        </authorList>
    </citation>
    <scope>NUCLEOTIDE SEQUENCE</scope>
    <source>
        <plasmid evidence="30">pGMI14-001</plasmid>
    </source>
</reference>
<evidence type="ECO:0000256" key="1">
    <source>
        <dbReference type="SAM" id="MobiDB-lite"/>
    </source>
</evidence>
<dbReference type="EMBL" id="DAAGYB010000017">
    <property type="protein sequence ID" value="HAB5007131.1"/>
    <property type="molecule type" value="Genomic_DNA"/>
</dbReference>
<evidence type="ECO:0000313" key="16">
    <source>
        <dbReference type="EMBL" id="HAG7033112.1"/>
    </source>
</evidence>
<evidence type="ECO:0000313" key="23">
    <source>
        <dbReference type="EMBL" id="HAH1141543.1"/>
    </source>
</evidence>
<dbReference type="EMBL" id="DABAIZ010000017">
    <property type="protein sequence ID" value="HAH1112903.1"/>
    <property type="molecule type" value="Genomic_DNA"/>
</dbReference>
<dbReference type="EMBL" id="DAARCM010000114">
    <property type="protein sequence ID" value="HAE1859644.1"/>
    <property type="molecule type" value="Genomic_DNA"/>
</dbReference>
<evidence type="ECO:0000313" key="15">
    <source>
        <dbReference type="EMBL" id="HAG7023099.1"/>
    </source>
</evidence>
<dbReference type="EMBL" id="DABAJB010000180">
    <property type="protein sequence ID" value="HAH1127715.1"/>
    <property type="molecule type" value="Genomic_DNA"/>
</dbReference>
<geneLocation type="plasmid" evidence="2">
    <name>2_Linear-</name>
</geneLocation>
<evidence type="ECO:0000313" key="17">
    <source>
        <dbReference type="EMBL" id="HAG7041138.1"/>
    </source>
</evidence>
<dbReference type="EMBL" id="CP074664">
    <property type="protein sequence ID" value="QVT02110.1"/>
    <property type="molecule type" value="Genomic_DNA"/>
</dbReference>
<keyword evidence="2" id="KW-0614">Plasmid</keyword>
<evidence type="ECO:0000313" key="19">
    <source>
        <dbReference type="EMBL" id="HAG7056902.1"/>
    </source>
</evidence>
<dbReference type="EMBL" id="DAAZDF010000016">
    <property type="protein sequence ID" value="HAG7050412.1"/>
    <property type="molecule type" value="Genomic_DNA"/>
</dbReference>
<evidence type="ECO:0000313" key="13">
    <source>
        <dbReference type="EMBL" id="HAG6990424.1"/>
    </source>
</evidence>
<dbReference type="EMBL" id="DAAZCS010000015">
    <property type="protein sequence ID" value="HAG7033112.1"/>
    <property type="molecule type" value="Genomic_DNA"/>
</dbReference>
<evidence type="ECO:0000313" key="2">
    <source>
        <dbReference type="EMBL" id="CAD5311204.1"/>
    </source>
</evidence>
<reference evidence="27" key="6">
    <citation type="submission" date="2021-01" db="EMBL/GenBank/DDBJ databases">
        <title>Genome archeology of laboratory Salmonella enterica enterica sv Typhimurium.</title>
        <authorList>
            <person name="Zaworski J."/>
            <person name="Dagva O."/>
            <person name="Fomenkov A."/>
            <person name="Morgan R.D."/>
            <person name="Raleigh E.A."/>
        </authorList>
    </citation>
    <scope>NUCLEOTIDE SEQUENCE</scope>
    <source>
        <strain evidence="27">ER3625</strain>
        <strain evidence="28">LB5000</strain>
        <plasmid evidence="28">psLT</plasmid>
        <plasmid evidence="27">pSLT</plasmid>
    </source>
</reference>
<evidence type="ECO:0000313" key="10">
    <source>
        <dbReference type="EMBL" id="HAG6945619.1"/>
    </source>
</evidence>
<dbReference type="EMBL" id="DAAZCX010000017">
    <property type="protein sequence ID" value="HAG6990424.1"/>
    <property type="molecule type" value="Genomic_DNA"/>
</dbReference>
<evidence type="ECO:0000313" key="12">
    <source>
        <dbReference type="EMBL" id="HAG6966984.1"/>
    </source>
</evidence>
<name>A0A0B7J6V0_SALTM</name>
<evidence type="ECO:0000313" key="9">
    <source>
        <dbReference type="EMBL" id="HAE1859644.1"/>
    </source>
</evidence>
<reference evidence="12" key="2">
    <citation type="journal article" date="2018" name="Genome Biol.">
        <title>SKESA: strategic k-mer extension for scrupulous assemblies.</title>
        <authorList>
            <person name="Souvorov A."/>
            <person name="Agarwala R."/>
            <person name="Lipman D.J."/>
        </authorList>
    </citation>
    <scope>NUCLEOTIDE SEQUENCE</scope>
    <source>
        <strain evidence="22">265DRC</strain>
        <strain evidence="21">269DRC</strain>
        <strain evidence="23">270DRC</strain>
        <strain evidence="14">334U</strain>
        <strain evidence="13">6325U</strain>
        <strain evidence="11">A018</strain>
        <strain evidence="17">A082</strain>
        <strain evidence="18">A680</strain>
        <strain evidence="20">C2110</strain>
        <strain evidence="10">C2364</strain>
        <strain evidence="16">M1438312</strain>
        <strain evidence="19">M1553285</strain>
        <strain evidence="7">NCTR-SF475</strain>
        <strain evidence="12">Q213F1B</strain>
        <strain evidence="15">Q213F3_BM</strain>
        <strain evidence="8">S038T</strain>
        <strain evidence="3">Salmonella enterica</strain>
    </source>
</reference>
<dbReference type="EMBL" id="DAAZDL010000011">
    <property type="protein sequence ID" value="HAG6945619.1"/>
    <property type="molecule type" value="Genomic_DNA"/>
</dbReference>
<evidence type="ECO:0000313" key="3">
    <source>
        <dbReference type="EMBL" id="HAB4551796.1"/>
    </source>
</evidence>
<dbReference type="EMBL" id="DAAZDI010000034">
    <property type="protein sequence ID" value="HAG7065398.1"/>
    <property type="molecule type" value="Genomic_DNA"/>
</dbReference>